<dbReference type="CDD" id="cd02258">
    <property type="entry name" value="Peptidase_C25_N"/>
    <property type="match status" value="1"/>
</dbReference>
<keyword evidence="5" id="KW-1185">Reference proteome</keyword>
<keyword evidence="1 2" id="KW-0732">Signal</keyword>
<evidence type="ECO:0000259" key="3">
    <source>
        <dbReference type="Pfam" id="PF01364"/>
    </source>
</evidence>
<dbReference type="EMBL" id="JBHUOV010000011">
    <property type="protein sequence ID" value="MFD2824493.1"/>
    <property type="molecule type" value="Genomic_DNA"/>
</dbReference>
<dbReference type="RefSeq" id="WP_379899002.1">
    <property type="nucleotide sequence ID" value="NZ_JBHUOV010000011.1"/>
</dbReference>
<accession>A0ABW5WP26</accession>
<feature type="non-terminal residue" evidence="4">
    <location>
        <position position="1143"/>
    </location>
</feature>
<organism evidence="4 5">
    <name type="scientific">Lacinutrix iliipiscaria</name>
    <dbReference type="NCBI Taxonomy" id="1230532"/>
    <lineage>
        <taxon>Bacteria</taxon>
        <taxon>Pseudomonadati</taxon>
        <taxon>Bacteroidota</taxon>
        <taxon>Flavobacteriia</taxon>
        <taxon>Flavobacteriales</taxon>
        <taxon>Flavobacteriaceae</taxon>
        <taxon>Lacinutrix</taxon>
    </lineage>
</organism>
<dbReference type="SUPFAM" id="SSF52129">
    <property type="entry name" value="Caspase-like"/>
    <property type="match status" value="1"/>
</dbReference>
<dbReference type="InterPro" id="IPR029031">
    <property type="entry name" value="Gingipain_N_sf"/>
</dbReference>
<comment type="caution">
    <text evidence="4">The sequence shown here is derived from an EMBL/GenBank/DDBJ whole genome shotgun (WGS) entry which is preliminary data.</text>
</comment>
<evidence type="ECO:0000256" key="1">
    <source>
        <dbReference type="ARBA" id="ARBA00022729"/>
    </source>
</evidence>
<dbReference type="Gene3D" id="3.40.50.10390">
    <property type="entry name" value="Gingipain r, domain 1"/>
    <property type="match status" value="1"/>
</dbReference>
<evidence type="ECO:0000256" key="2">
    <source>
        <dbReference type="SAM" id="SignalP"/>
    </source>
</evidence>
<dbReference type="InterPro" id="IPR029030">
    <property type="entry name" value="Caspase-like_dom_sf"/>
</dbReference>
<reference evidence="5" key="1">
    <citation type="journal article" date="2019" name="Int. J. Syst. Evol. Microbiol.">
        <title>The Global Catalogue of Microorganisms (GCM) 10K type strain sequencing project: providing services to taxonomists for standard genome sequencing and annotation.</title>
        <authorList>
            <consortium name="The Broad Institute Genomics Platform"/>
            <consortium name="The Broad Institute Genome Sequencing Center for Infectious Disease"/>
            <person name="Wu L."/>
            <person name="Ma J."/>
        </authorList>
    </citation>
    <scope>NUCLEOTIDE SEQUENCE [LARGE SCALE GENOMIC DNA]</scope>
    <source>
        <strain evidence="5">KCTC 32141</strain>
    </source>
</reference>
<gene>
    <name evidence="4" type="primary">porU</name>
    <name evidence="4" type="ORF">ACFS5M_12495</name>
</gene>
<dbReference type="Proteomes" id="UP001597533">
    <property type="component" value="Unassembled WGS sequence"/>
</dbReference>
<feature type="chain" id="PRO_5045144156" evidence="2">
    <location>
        <begin position="19"/>
        <end position="1143"/>
    </location>
</feature>
<feature type="domain" description="Gingipain" evidence="3">
    <location>
        <begin position="537"/>
        <end position="914"/>
    </location>
</feature>
<sequence length="1143" mass="127793">MKKKLLVISLILPFIVFSQQKTFNITWQGYKTISNGSYTIQVPSFNSANFNYSLNEGLQFVAQWKISNFINESSVSLSKVSYQTISKSELKGVDLKTVPNQLKYSLDNSVARDKQYAYLMISPIIKENGVYKKITAFTVNYNSNNRSNTLRTHRREITNSVLGSGQWYRFYVDTTGVFKISKSFLNSLGVNTNSVDPRTIKLFGNGGHMIPYSNSEFYPLDIKENAIRIVGESDGQFDNSDYILFYAQGPRGYNQESNTNVNIYTDKTYYYINISPGQGKRVQPFIQPEGPIDLEINEFQDYQFHEVDEHSLALVGRRWFGDQFDVENSKNFEFEFPDLVVSKPVKFKVIVASDSETPTSMQISVNGNAISTLNMVGASEPNLATEDAFDGEINVNSGNLSVNLTYDNGGNPSANTYLDYISLEATRALRFSGNQVTFRNFETASSIGIGRYNIENTTDVTEIWDITDIYNITTAVNTEASSTMSFTSSLGTLKEYAILTDSDFYEPKRESNTSVENQNIKGTIFLNNSGDFQDIDYLIVTPDYLYTQAERLAQVNRDRNALNVKVVTLDKIYTEFSSGNQDIGAIRNLVKYIYDNASSPANRIKYLCLFGDSSVDYKDRLPNNTNVVPSWHAVESFNLTNSFVSDDFFGMMDENEGTMEVTDKLDVAVGRILANSSQQAKELVDKISSYYSEESYGSWRNNIVLVSDDVDESWEQVLQETTDEMANTIVENKPFLNAIKIHSDAYLQESSAGGDRYPKVTQAMRNAIENGALVVNYFGHGGEDGLAVERIFEKPDAQEVANVCKLNCFVTVTCEYTRFDNPLRPTAGEFTFWNPEGGAAALITTTRQIFVSVGITFNLVLEEYLFSFNDTDEYEDHEYPSIAEALRLTKNDPAISNIGQRRLIFFIGDPAMKLAIAQPNIRLTKINDVPIEEETDVLEALSYVKLSGEVTDLTGNVLTGYNGVLSTTIYDKEIDRRTLGNDNTRDGGAVIYLDFKTLGEIIFRGQASVNNGLFEVDFVVPRDIGIPVGFGRASFYAKSELPLQDQSGVSQNTIRIGGINEDAPEDNIGPIVNVYMNDESFVSGGITNESPTLLVKLEDENGINTASGIGHDIVAIIDADETNPYVLNDYYQTEVDNYKKGVV</sequence>
<dbReference type="NCBIfam" id="NF033707">
    <property type="entry name" value="T9SS_sortase"/>
    <property type="match status" value="1"/>
</dbReference>
<dbReference type="Gene3D" id="3.40.50.1460">
    <property type="match status" value="1"/>
</dbReference>
<dbReference type="Pfam" id="PF01364">
    <property type="entry name" value="Peptidase_C25"/>
    <property type="match status" value="1"/>
</dbReference>
<feature type="signal peptide" evidence="2">
    <location>
        <begin position="1"/>
        <end position="18"/>
    </location>
</feature>
<evidence type="ECO:0000313" key="4">
    <source>
        <dbReference type="EMBL" id="MFD2824493.1"/>
    </source>
</evidence>
<proteinExistence type="predicted"/>
<name>A0ABW5WP26_9FLAO</name>
<evidence type="ECO:0000313" key="5">
    <source>
        <dbReference type="Proteomes" id="UP001597533"/>
    </source>
</evidence>
<protein>
    <submittedName>
        <fullName evidence="4">Type IX secretion system sortase PorU</fullName>
    </submittedName>
</protein>
<dbReference type="InterPro" id="IPR001769">
    <property type="entry name" value="Gingipain"/>
</dbReference>